<keyword evidence="2" id="KW-1133">Transmembrane helix</keyword>
<gene>
    <name evidence="4" type="ORF">HKI87_03g23610</name>
</gene>
<dbReference type="PANTHER" id="PTHR24559:SF451">
    <property type="entry name" value="REVERSE TRANSCRIPTASE"/>
    <property type="match status" value="1"/>
</dbReference>
<proteinExistence type="predicted"/>
<feature type="transmembrane region" description="Helical" evidence="2">
    <location>
        <begin position="375"/>
        <end position="403"/>
    </location>
</feature>
<evidence type="ECO:0000256" key="2">
    <source>
        <dbReference type="SAM" id="Phobius"/>
    </source>
</evidence>
<feature type="domain" description="Reverse transcriptase" evidence="3">
    <location>
        <begin position="781"/>
        <end position="907"/>
    </location>
</feature>
<organism evidence="4 5">
    <name type="scientific">Chloropicon roscoffensis</name>
    <dbReference type="NCBI Taxonomy" id="1461544"/>
    <lineage>
        <taxon>Eukaryota</taxon>
        <taxon>Viridiplantae</taxon>
        <taxon>Chlorophyta</taxon>
        <taxon>Chloropicophyceae</taxon>
        <taxon>Chloropicales</taxon>
        <taxon>Chloropicaceae</taxon>
        <taxon>Chloropicon</taxon>
    </lineage>
</organism>
<feature type="compositionally biased region" description="Basic and acidic residues" evidence="1">
    <location>
        <begin position="1"/>
        <end position="20"/>
    </location>
</feature>
<dbReference type="Gene3D" id="3.30.70.270">
    <property type="match status" value="1"/>
</dbReference>
<reference evidence="4 5" key="1">
    <citation type="submission" date="2024-03" db="EMBL/GenBank/DDBJ databases">
        <title>Complete genome sequence of the green alga Chloropicon roscoffensis RCC1871.</title>
        <authorList>
            <person name="Lemieux C."/>
            <person name="Pombert J.-F."/>
            <person name="Otis C."/>
            <person name="Turmel M."/>
        </authorList>
    </citation>
    <scope>NUCLEOTIDE SEQUENCE [LARGE SCALE GENOMIC DNA]</scope>
    <source>
        <strain evidence="4 5">RCC1871</strain>
    </source>
</reference>
<sequence>MTDGERVEEHSERVLSEAEKAGLSQVEESLRKEIEELRQQLSQSGGAMAEQQLDSLGARGGGLAAVLQDGRQDRPKMVWPSPGDKIEERRKSLLTYIRETTAFCYRDPQTFSRRFVMGLVNPSANLLDSIQEYKSTEDDEGLRRLPKDRAIREVARWVLGVEPALGLKTSFDTAIQQESETGAAFVARLLDLQFLLKSCDDPRFPAPTEEQLRDRIVTCSKPVYQAAVQDLSDRLGLTDKLPSRCEVLGAFTKLEAHAELASGTGLPFYQLVQHLPAAQPSPVAQPSPGGQLRDGAQYKSNPTRLNGFYLQAQQCRTFVTKVGLTKDLIWQKAKEDLSRALQTSFNEPAQRWIDAPEGARKQFLAKALRRAGASIYIYIYIYTCYIIYIYIYIYTCYIIYIYYYKYGHRASIYAYKYHYYYMSGRRASIPFREANRDMLMSPYRGHNRKVTSSRPVQDLEQLEQLMCLPVRDIRPPEELLMECISTLETSQQLQMITAARGIPRSYPSISIKFQEVATEAFLDTMAGANILDKALFDRLEEAWLVQHPGEPFPRTQGSSFQGPQSEVHSSFQVTLPFKLSYQRAGTQEYCAAFHVMEMQGTVKCLLGRPFLQSSRISITYIDDTIEVHVNNQVLVSSGNQEYISEQLLQLVHMGAPQLSYSVLLPVPPDHDASAANSDADVHLTAAQAAQLNSLKAEFSTIFEDITGPPPAREGLQPVYQPLRDPSTAPVCKAPYAQGPREQAAMKQEIEDLLSKGLMRKAQGSEGWGSPMFMVSKTNQADTLLRKVSQGQVFSSLDLTSGFYQIGLDPRTQELATVSTPWGRYSFVVPPMGLASTPSFFQESMDKLFKGLDDCLSVYVDDLCVFSSSVEDHLNDLRRVFQRLDQHQLKVKASKCSFMKHSLQFLGLGVSHNQLRMGSHSGNSCSVSTSVWQDLHAKE</sequence>
<keyword evidence="2" id="KW-0812">Transmembrane</keyword>
<keyword evidence="5" id="KW-1185">Reference proteome</keyword>
<dbReference type="Gene3D" id="3.10.10.10">
    <property type="entry name" value="HIV Type 1 Reverse Transcriptase, subunit A, domain 1"/>
    <property type="match status" value="1"/>
</dbReference>
<dbReference type="SUPFAM" id="SSF56672">
    <property type="entry name" value="DNA/RNA polymerases"/>
    <property type="match status" value="1"/>
</dbReference>
<accession>A0AAX4P4L2</accession>
<dbReference type="AlphaFoldDB" id="A0AAX4P4L2"/>
<feature type="region of interest" description="Disordered" evidence="1">
    <location>
        <begin position="1"/>
        <end position="22"/>
    </location>
</feature>
<dbReference type="CDD" id="cd01647">
    <property type="entry name" value="RT_LTR"/>
    <property type="match status" value="1"/>
</dbReference>
<dbReference type="CDD" id="cd00303">
    <property type="entry name" value="retropepsin_like"/>
    <property type="match status" value="1"/>
</dbReference>
<evidence type="ECO:0000313" key="5">
    <source>
        <dbReference type="Proteomes" id="UP001472866"/>
    </source>
</evidence>
<dbReference type="EMBL" id="CP151503">
    <property type="protein sequence ID" value="WZN60827.1"/>
    <property type="molecule type" value="Genomic_DNA"/>
</dbReference>
<protein>
    <submittedName>
        <fullName evidence="4">Retroelement pol polyprotein</fullName>
    </submittedName>
</protein>
<dbReference type="InterPro" id="IPR021109">
    <property type="entry name" value="Peptidase_aspartic_dom_sf"/>
</dbReference>
<evidence type="ECO:0000313" key="4">
    <source>
        <dbReference type="EMBL" id="WZN60827.1"/>
    </source>
</evidence>
<dbReference type="Gene3D" id="2.40.70.10">
    <property type="entry name" value="Acid Proteases"/>
    <property type="match status" value="1"/>
</dbReference>
<evidence type="ECO:0000256" key="1">
    <source>
        <dbReference type="SAM" id="MobiDB-lite"/>
    </source>
</evidence>
<name>A0AAX4P4L2_9CHLO</name>
<dbReference type="InterPro" id="IPR043128">
    <property type="entry name" value="Rev_trsase/Diguanyl_cyclase"/>
</dbReference>
<dbReference type="InterPro" id="IPR000477">
    <property type="entry name" value="RT_dom"/>
</dbReference>
<dbReference type="Proteomes" id="UP001472866">
    <property type="component" value="Chromosome 03"/>
</dbReference>
<keyword evidence="2" id="KW-0472">Membrane</keyword>
<dbReference type="InterPro" id="IPR053134">
    <property type="entry name" value="RNA-dir_DNA_polymerase"/>
</dbReference>
<dbReference type="InterPro" id="IPR043502">
    <property type="entry name" value="DNA/RNA_pol_sf"/>
</dbReference>
<dbReference type="Pfam" id="PF00078">
    <property type="entry name" value="RVT_1"/>
    <property type="match status" value="1"/>
</dbReference>
<dbReference type="PANTHER" id="PTHR24559">
    <property type="entry name" value="TRANSPOSON TY3-I GAG-POL POLYPROTEIN"/>
    <property type="match status" value="1"/>
</dbReference>
<evidence type="ECO:0000259" key="3">
    <source>
        <dbReference type="Pfam" id="PF00078"/>
    </source>
</evidence>